<evidence type="ECO:0000256" key="2">
    <source>
        <dbReference type="ARBA" id="ARBA00022448"/>
    </source>
</evidence>
<dbReference type="NCBIfam" id="TIGR04057">
    <property type="entry name" value="SusC_RagA_signa"/>
    <property type="match status" value="1"/>
</dbReference>
<feature type="domain" description="TonB-dependent receptor plug" evidence="12">
    <location>
        <begin position="67"/>
        <end position="191"/>
    </location>
</feature>
<keyword evidence="3 11" id="KW-1134">Transmembrane beta strand</keyword>
<dbReference type="PROSITE" id="PS52016">
    <property type="entry name" value="TONB_DEPENDENT_REC_3"/>
    <property type="match status" value="1"/>
</dbReference>
<dbReference type="InterPro" id="IPR037066">
    <property type="entry name" value="Plug_dom_sf"/>
</dbReference>
<evidence type="ECO:0000256" key="9">
    <source>
        <dbReference type="ARBA" id="ARBA00023136"/>
    </source>
</evidence>
<dbReference type="NCBIfam" id="TIGR04056">
    <property type="entry name" value="OMP_RagA_SusC"/>
    <property type="match status" value="1"/>
</dbReference>
<reference evidence="14" key="1">
    <citation type="journal article" date="2019" name="Int. J. Syst. Evol. Microbiol.">
        <title>The Global Catalogue of Microorganisms (GCM) 10K type strain sequencing project: providing services to taxonomists for standard genome sequencing and annotation.</title>
        <authorList>
            <consortium name="The Broad Institute Genomics Platform"/>
            <consortium name="The Broad Institute Genome Sequencing Center for Infectious Disease"/>
            <person name="Wu L."/>
            <person name="Ma J."/>
        </authorList>
    </citation>
    <scope>NUCLEOTIDE SEQUENCE [LARGE SCALE GENOMIC DNA]</scope>
    <source>
        <strain evidence="14">JCM 18200</strain>
    </source>
</reference>
<keyword evidence="10 11" id="KW-0998">Cell outer membrane</keyword>
<keyword evidence="4" id="KW-0410">Iron transport</keyword>
<dbReference type="InterPro" id="IPR012910">
    <property type="entry name" value="Plug_dom"/>
</dbReference>
<sequence length="967" mass="106012">MATSSDAEGKFQLEIEPNQVLLFSYVGFKHKEITIGSSMSITVELEGNEQVLEEVAVTAFGIQREVRSLGFATQNVKPKEISESNQPNLVNAIQGKVAGVQITNSGGSPGSSANIMIRGATSLSGNNQPLLVVDGIPIDNTTPVAQGGLTATEAPATNRGFDINPEDIQDLTVLKGPAAAALYGIRAASGAIVITTKRGAGGNATINYTNTFSLDDVNKLPEMQHRYKQGEQGESADNVQVSWGPSLSSSEPLYDNLGKFFKNGFAQNHDVSVSGSNEKSSVYTSAAWYKQNGIIKGNDYDRKSFRLSGDTKIGEKLKVGGTANYVKSDRTYFTQGSFNGAMGVYNWPVSDDMKNYLNPDGSQRRLDVTESGNDNPYWTIHNKPITSNVDRVIASGNISYDPVEWLNLTYRAGTDFYSEKFKSITMPGTVVQAYQNGYITEAATTNQITTSTFLATFKKDIKDDFHLSFTAGHNLETSFRETANLNGTEFVDPTLASINNVKEENRRTSKSTIRRRIIGVFGDFNADWKKIAFLNVRGRNDWSSTLPTKNNSFFYPSVSGSVILTDLLKELGSYQDDAFISYAKVRAAWAQVGKDALPHKLYSILGTYINDFTIDPRGYILYVNDYYGNPNQKPEFTNSYEYGAEVRFLNNRIGLDLTYYRTTSDDQILGTRTPPSSGAFLIYLNGGAIRNEGVEGILNITAIQKTDFSWNADINFSKNKATVLSLPGDLDRVELSDAWVYGNYAQGAAFLDNSVFGINGSVWKTNQQGQLLLDNDGKPQIAAEYAQIGDRNPDWLAGITNTFRYKDFTLSFMWDFRVGGKVFNATDAAMTFSGLSTQTLDRGTKVFDGIIESTGEQNTKAIELNQDFYQTLYVNNSRFFVENGGWARLRYASLTYSLPKRVINNIGLQNLSFTLTGRNLLLFTPYSGVDPEVSGSGAGVGGSGSFGFDNLGVPATKGVDLGLRVIF</sequence>
<dbReference type="InterPro" id="IPR023997">
    <property type="entry name" value="TonB-dep_OMP_SusC/RagA_CS"/>
</dbReference>
<keyword evidence="9 11" id="KW-0472">Membrane</keyword>
<evidence type="ECO:0000313" key="13">
    <source>
        <dbReference type="EMBL" id="GAA4788229.1"/>
    </source>
</evidence>
<keyword evidence="7" id="KW-0406">Ion transport</keyword>
<dbReference type="Gene3D" id="2.40.170.20">
    <property type="entry name" value="TonB-dependent receptor, beta-barrel domain"/>
    <property type="match status" value="1"/>
</dbReference>
<protein>
    <submittedName>
        <fullName evidence="13">SusC/RagA family TonB-linked outer membrane protein</fullName>
    </submittedName>
</protein>
<dbReference type="Gene3D" id="2.170.130.10">
    <property type="entry name" value="TonB-dependent receptor, plug domain"/>
    <property type="match status" value="1"/>
</dbReference>
<comment type="subcellular location">
    <subcellularLocation>
        <location evidence="1 11">Cell outer membrane</location>
        <topology evidence="1 11">Multi-pass membrane protein</topology>
    </subcellularLocation>
</comment>
<dbReference type="PANTHER" id="PTHR32552">
    <property type="entry name" value="FERRICHROME IRON RECEPTOR-RELATED"/>
    <property type="match status" value="1"/>
</dbReference>
<keyword evidence="6" id="KW-0408">Iron</keyword>
<accession>A0ABP9AZ61</accession>
<keyword evidence="8" id="KW-0798">TonB box</keyword>
<evidence type="ECO:0000256" key="3">
    <source>
        <dbReference type="ARBA" id="ARBA00022452"/>
    </source>
</evidence>
<comment type="caution">
    <text evidence="13">The sequence shown here is derived from an EMBL/GenBank/DDBJ whole genome shotgun (WGS) entry which is preliminary data.</text>
</comment>
<evidence type="ECO:0000256" key="1">
    <source>
        <dbReference type="ARBA" id="ARBA00004571"/>
    </source>
</evidence>
<evidence type="ECO:0000256" key="6">
    <source>
        <dbReference type="ARBA" id="ARBA00023004"/>
    </source>
</evidence>
<evidence type="ECO:0000256" key="8">
    <source>
        <dbReference type="ARBA" id="ARBA00023077"/>
    </source>
</evidence>
<evidence type="ECO:0000256" key="4">
    <source>
        <dbReference type="ARBA" id="ARBA00022496"/>
    </source>
</evidence>
<dbReference type="PANTHER" id="PTHR32552:SF81">
    <property type="entry name" value="TONB-DEPENDENT OUTER MEMBRANE RECEPTOR"/>
    <property type="match status" value="1"/>
</dbReference>
<organism evidence="13 14">
    <name type="scientific">Olivibacter ginsenosidimutans</name>
    <dbReference type="NCBI Taxonomy" id="1176537"/>
    <lineage>
        <taxon>Bacteria</taxon>
        <taxon>Pseudomonadati</taxon>
        <taxon>Bacteroidota</taxon>
        <taxon>Sphingobacteriia</taxon>
        <taxon>Sphingobacteriales</taxon>
        <taxon>Sphingobacteriaceae</taxon>
        <taxon>Olivibacter</taxon>
    </lineage>
</organism>
<dbReference type="EMBL" id="BAABIQ010000008">
    <property type="protein sequence ID" value="GAA4788229.1"/>
    <property type="molecule type" value="Genomic_DNA"/>
</dbReference>
<evidence type="ECO:0000256" key="11">
    <source>
        <dbReference type="PROSITE-ProRule" id="PRU01360"/>
    </source>
</evidence>
<dbReference type="Proteomes" id="UP001501411">
    <property type="component" value="Unassembled WGS sequence"/>
</dbReference>
<name>A0ABP9AZ61_9SPHI</name>
<evidence type="ECO:0000313" key="14">
    <source>
        <dbReference type="Proteomes" id="UP001501411"/>
    </source>
</evidence>
<comment type="similarity">
    <text evidence="11">Belongs to the TonB-dependent receptor family.</text>
</comment>
<dbReference type="InterPro" id="IPR023996">
    <property type="entry name" value="TonB-dep_OMP_SusC/RagA"/>
</dbReference>
<evidence type="ECO:0000256" key="5">
    <source>
        <dbReference type="ARBA" id="ARBA00022692"/>
    </source>
</evidence>
<dbReference type="InterPro" id="IPR039426">
    <property type="entry name" value="TonB-dep_rcpt-like"/>
</dbReference>
<proteinExistence type="inferred from homology"/>
<dbReference type="InterPro" id="IPR036942">
    <property type="entry name" value="Beta-barrel_TonB_sf"/>
</dbReference>
<evidence type="ECO:0000259" key="12">
    <source>
        <dbReference type="Pfam" id="PF07715"/>
    </source>
</evidence>
<evidence type="ECO:0000256" key="10">
    <source>
        <dbReference type="ARBA" id="ARBA00023237"/>
    </source>
</evidence>
<evidence type="ECO:0000256" key="7">
    <source>
        <dbReference type="ARBA" id="ARBA00023065"/>
    </source>
</evidence>
<dbReference type="Pfam" id="PF07715">
    <property type="entry name" value="Plug"/>
    <property type="match status" value="1"/>
</dbReference>
<keyword evidence="14" id="KW-1185">Reference proteome</keyword>
<dbReference type="SUPFAM" id="SSF56935">
    <property type="entry name" value="Porins"/>
    <property type="match status" value="1"/>
</dbReference>
<keyword evidence="5 11" id="KW-0812">Transmembrane</keyword>
<keyword evidence="2 11" id="KW-0813">Transport</keyword>
<gene>
    <name evidence="13" type="ORF">GCM10023231_15520</name>
</gene>